<comment type="caution">
    <text evidence="1">The sequence shown here is derived from an EMBL/GenBank/DDBJ whole genome shotgun (WGS) entry which is preliminary data.</text>
</comment>
<accession>A0ABR7Y5Y1</accession>
<proteinExistence type="predicted"/>
<sequence>MQEHLENPNAAIIVPNIELNVIQDRKTKTTIQLVGLDREAYTSICQKSTQPSAPLSW</sequence>
<dbReference type="Proteomes" id="UP000606494">
    <property type="component" value="Unassembled WGS sequence"/>
</dbReference>
<reference evidence="1 2" key="1">
    <citation type="submission" date="2020-08" db="EMBL/GenBank/DDBJ databases">
        <title>Sphingobacterium sp. DN00404 isolated from aquaculture water.</title>
        <authorList>
            <person name="Zhang M."/>
        </authorList>
    </citation>
    <scope>NUCLEOTIDE SEQUENCE [LARGE SCALE GENOMIC DNA]</scope>
    <source>
        <strain evidence="1 2">KCTC 32294</strain>
    </source>
</reference>
<dbReference type="RefSeq" id="WP_190309851.1">
    <property type="nucleotide sequence ID" value="NZ_JACNYK010000003.1"/>
</dbReference>
<gene>
    <name evidence="1" type="ORF">H8B17_14085</name>
</gene>
<keyword evidence="2" id="KW-1185">Reference proteome</keyword>
<dbReference type="EMBL" id="JACNYK010000003">
    <property type="protein sequence ID" value="MBD1426715.1"/>
    <property type="molecule type" value="Genomic_DNA"/>
</dbReference>
<evidence type="ECO:0000313" key="1">
    <source>
        <dbReference type="EMBL" id="MBD1426715.1"/>
    </source>
</evidence>
<name>A0ABR7Y5Y1_9SPHI</name>
<organism evidence="1 2">
    <name type="scientific">Sphingobacterium arenae</name>
    <dbReference type="NCBI Taxonomy" id="1280598"/>
    <lineage>
        <taxon>Bacteria</taxon>
        <taxon>Pseudomonadati</taxon>
        <taxon>Bacteroidota</taxon>
        <taxon>Sphingobacteriia</taxon>
        <taxon>Sphingobacteriales</taxon>
        <taxon>Sphingobacteriaceae</taxon>
        <taxon>Sphingobacterium</taxon>
    </lineage>
</organism>
<protein>
    <submittedName>
        <fullName evidence="1">Uncharacterized protein</fullName>
    </submittedName>
</protein>
<evidence type="ECO:0000313" key="2">
    <source>
        <dbReference type="Proteomes" id="UP000606494"/>
    </source>
</evidence>